<reference evidence="4" key="1">
    <citation type="journal article" date="2015" name="PLoS Genet.">
        <title>The dynamic genome and transcriptome of the human fungal pathogen Blastomyces and close relative Emmonsia.</title>
        <authorList>
            <person name="Munoz J.F."/>
            <person name="Gauthier G.M."/>
            <person name="Desjardins C.A."/>
            <person name="Gallo J.E."/>
            <person name="Holder J."/>
            <person name="Sullivan T.D."/>
            <person name="Marty A.J."/>
            <person name="Carmen J.C."/>
            <person name="Chen Z."/>
            <person name="Ding L."/>
            <person name="Gujja S."/>
            <person name="Magrini V."/>
            <person name="Misas E."/>
            <person name="Mitreva M."/>
            <person name="Priest M."/>
            <person name="Saif S."/>
            <person name="Whiston E.A."/>
            <person name="Young S."/>
            <person name="Zeng Q."/>
            <person name="Goldman W.E."/>
            <person name="Mardis E.R."/>
            <person name="Taylor J.W."/>
            <person name="McEwen J.G."/>
            <person name="Clay O.K."/>
            <person name="Klein B.S."/>
            <person name="Cuomo C.A."/>
        </authorList>
    </citation>
    <scope>NUCLEOTIDE SEQUENCE [LARGE SCALE GENOMIC DNA]</scope>
    <source>
        <strain evidence="4">SLH14081</strain>
    </source>
</reference>
<evidence type="ECO:0000313" key="4">
    <source>
        <dbReference type="Proteomes" id="UP000002038"/>
    </source>
</evidence>
<proteinExistence type="predicted"/>
<dbReference type="VEuPathDB" id="FungiDB:BDBG_16107"/>
<keyword evidence="4" id="KW-1185">Reference proteome</keyword>
<dbReference type="Proteomes" id="UP000002038">
    <property type="component" value="Unassembled WGS sequence"/>
</dbReference>
<name>A0A179UB58_BLAGS</name>
<protein>
    <submittedName>
        <fullName evidence="3">Uncharacterized protein</fullName>
    </submittedName>
</protein>
<feature type="transmembrane region" description="Helical" evidence="2">
    <location>
        <begin position="88"/>
        <end position="109"/>
    </location>
</feature>
<dbReference type="GeneID" id="42528334"/>
<dbReference type="EMBL" id="GG657448">
    <property type="protein sequence ID" value="OAT03762.1"/>
    <property type="molecule type" value="Genomic_DNA"/>
</dbReference>
<dbReference type="AlphaFoldDB" id="A0A179UB58"/>
<keyword evidence="2" id="KW-1133">Transmembrane helix</keyword>
<dbReference type="KEGG" id="bgh:BDBG_16107"/>
<evidence type="ECO:0000256" key="1">
    <source>
        <dbReference type="SAM" id="MobiDB-lite"/>
    </source>
</evidence>
<gene>
    <name evidence="3" type="ORF">BDBG_16107</name>
</gene>
<evidence type="ECO:0000256" key="2">
    <source>
        <dbReference type="SAM" id="Phobius"/>
    </source>
</evidence>
<keyword evidence="2" id="KW-0812">Transmembrane</keyword>
<organism evidence="3 4">
    <name type="scientific">Blastomyces gilchristii (strain SLH14081)</name>
    <name type="common">Blastomyces dermatitidis</name>
    <dbReference type="NCBI Taxonomy" id="559298"/>
    <lineage>
        <taxon>Eukaryota</taxon>
        <taxon>Fungi</taxon>
        <taxon>Dikarya</taxon>
        <taxon>Ascomycota</taxon>
        <taxon>Pezizomycotina</taxon>
        <taxon>Eurotiomycetes</taxon>
        <taxon>Eurotiomycetidae</taxon>
        <taxon>Onygenales</taxon>
        <taxon>Ajellomycetaceae</taxon>
        <taxon>Blastomyces</taxon>
    </lineage>
</organism>
<feature type="region of interest" description="Disordered" evidence="1">
    <location>
        <begin position="14"/>
        <end position="46"/>
    </location>
</feature>
<sequence>MKIKNQRISLTLLPIPSVHPSHPHPPPPLSNLQQPQASRHPGIQTPRYPARHDTIPLKFFTPQLALCESPSFPRIPASSPTGPGIRNVSGLAGLGQILLVAVTLVGITWKNPLPSPPHRIGAVGGDDEAPSRPASLRNRKYRNFDTLAIDDAEEAVSMMRLLLSFELN</sequence>
<accession>A0A179UB58</accession>
<evidence type="ECO:0000313" key="3">
    <source>
        <dbReference type="EMBL" id="OAT03762.1"/>
    </source>
</evidence>
<dbReference type="RefSeq" id="XP_031575800.1">
    <property type="nucleotide sequence ID" value="XM_031724122.1"/>
</dbReference>
<keyword evidence="2" id="KW-0472">Membrane</keyword>
<dbReference type="OrthoDB" id="10598366at2759"/>